<keyword evidence="1" id="KW-0812">Transmembrane</keyword>
<keyword evidence="1" id="KW-0472">Membrane</keyword>
<dbReference type="EMBL" id="PTJD01000001">
    <property type="protein sequence ID" value="PPK98339.1"/>
    <property type="molecule type" value="Genomic_DNA"/>
</dbReference>
<keyword evidence="3" id="KW-1185">Reference proteome</keyword>
<evidence type="ECO:0000256" key="1">
    <source>
        <dbReference type="SAM" id="Phobius"/>
    </source>
</evidence>
<sequence>MLGTVQPVLMSHAEVASGTVGGESMKQTATGALAAGLVLALVNYFLFDNTVAISALKGAGFAAFIVIIHAERPTWARRKQRR</sequence>
<dbReference type="Proteomes" id="UP000239485">
    <property type="component" value="Unassembled WGS sequence"/>
</dbReference>
<keyword evidence="1" id="KW-1133">Transmembrane helix</keyword>
<name>A0A2S6IVE9_9ACTN</name>
<accession>A0A2S6IVE9</accession>
<protein>
    <submittedName>
        <fullName evidence="2">Uncharacterized protein</fullName>
    </submittedName>
</protein>
<feature type="transmembrane region" description="Helical" evidence="1">
    <location>
        <begin position="29"/>
        <end position="46"/>
    </location>
</feature>
<proteinExistence type="predicted"/>
<comment type="caution">
    <text evidence="2">The sequence shown here is derived from an EMBL/GenBank/DDBJ whole genome shotgun (WGS) entry which is preliminary data.</text>
</comment>
<organism evidence="2 3">
    <name type="scientific">Kineococcus xinjiangensis</name>
    <dbReference type="NCBI Taxonomy" id="512762"/>
    <lineage>
        <taxon>Bacteria</taxon>
        <taxon>Bacillati</taxon>
        <taxon>Actinomycetota</taxon>
        <taxon>Actinomycetes</taxon>
        <taxon>Kineosporiales</taxon>
        <taxon>Kineosporiaceae</taxon>
        <taxon>Kineococcus</taxon>
    </lineage>
</organism>
<evidence type="ECO:0000313" key="2">
    <source>
        <dbReference type="EMBL" id="PPK98339.1"/>
    </source>
</evidence>
<evidence type="ECO:0000313" key="3">
    <source>
        <dbReference type="Proteomes" id="UP000239485"/>
    </source>
</evidence>
<reference evidence="2 3" key="1">
    <citation type="submission" date="2018-02" db="EMBL/GenBank/DDBJ databases">
        <title>Genomic Encyclopedia of Archaeal and Bacterial Type Strains, Phase II (KMG-II): from individual species to whole genera.</title>
        <authorList>
            <person name="Goeker M."/>
        </authorList>
    </citation>
    <scope>NUCLEOTIDE SEQUENCE [LARGE SCALE GENOMIC DNA]</scope>
    <source>
        <strain evidence="2 3">DSM 22857</strain>
    </source>
</reference>
<gene>
    <name evidence="2" type="ORF">CLV92_10134</name>
</gene>
<dbReference type="AlphaFoldDB" id="A0A2S6IVE9"/>